<keyword evidence="4 6" id="KW-1133">Transmembrane helix</keyword>
<dbReference type="AlphaFoldDB" id="A0A915EHD5"/>
<evidence type="ECO:0000313" key="9">
    <source>
        <dbReference type="WBParaSite" id="jg6057"/>
    </source>
</evidence>
<evidence type="ECO:0000259" key="7">
    <source>
        <dbReference type="Pfam" id="PF12832"/>
    </source>
</evidence>
<dbReference type="Gene3D" id="1.20.1250.20">
    <property type="entry name" value="MFS general substrate transporter like domains"/>
    <property type="match status" value="1"/>
</dbReference>
<evidence type="ECO:0000256" key="4">
    <source>
        <dbReference type="ARBA" id="ARBA00022989"/>
    </source>
</evidence>
<dbReference type="PANTHER" id="PTHR16172:SF2">
    <property type="entry name" value="MAJOR FACILITATOR SUPERFAMILY DOMAIN-CONTAINING PROTEIN 6"/>
    <property type="match status" value="1"/>
</dbReference>
<evidence type="ECO:0000256" key="1">
    <source>
        <dbReference type="ARBA" id="ARBA00004141"/>
    </source>
</evidence>
<dbReference type="PANTHER" id="PTHR16172">
    <property type="entry name" value="MAJOR FACILITATOR SUPERFAMILY DOMAIN-CONTAINING PROTEIN 6-LIKE"/>
    <property type="match status" value="1"/>
</dbReference>
<protein>
    <submittedName>
        <fullName evidence="9">Major facilitator superfamily associated domain-containing protein</fullName>
    </submittedName>
</protein>
<comment type="subcellular location">
    <subcellularLocation>
        <location evidence="1">Membrane</location>
        <topology evidence="1">Multi-pass membrane protein</topology>
    </subcellularLocation>
</comment>
<feature type="domain" description="Major facilitator superfamily associated" evidence="7">
    <location>
        <begin position="27"/>
        <end position="251"/>
    </location>
</feature>
<evidence type="ECO:0000256" key="6">
    <source>
        <dbReference type="SAM" id="Phobius"/>
    </source>
</evidence>
<dbReference type="SUPFAM" id="SSF103473">
    <property type="entry name" value="MFS general substrate transporter"/>
    <property type="match status" value="1"/>
</dbReference>
<evidence type="ECO:0000256" key="2">
    <source>
        <dbReference type="ARBA" id="ARBA00005241"/>
    </source>
</evidence>
<dbReference type="InterPro" id="IPR024989">
    <property type="entry name" value="MFS_assoc_dom"/>
</dbReference>
<reference evidence="9" key="1">
    <citation type="submission" date="2022-11" db="UniProtKB">
        <authorList>
            <consortium name="WormBaseParasite"/>
        </authorList>
    </citation>
    <scope>IDENTIFICATION</scope>
</reference>
<proteinExistence type="inferred from homology"/>
<dbReference type="InterPro" id="IPR051717">
    <property type="entry name" value="MFS_MFSD6"/>
</dbReference>
<dbReference type="GO" id="GO:0016020">
    <property type="term" value="C:membrane"/>
    <property type="evidence" value="ECO:0007669"/>
    <property type="project" value="UniProtKB-SubCell"/>
</dbReference>
<sequence length="263" mass="29247">MMTMDAVGDDTVRMVHIFGRDIPRDFLFPLLAVYFKQLGMTSAQAGMLLGCRPLVEFLASPFWGSFADKFRKGKLLLLFSLGAMIIFTLAIGFVQPITPYCVVLDKNDTGGECKLLVPAGEMIRGGALGLLKEAAGFGRRRRRDTGNRLKCLLYVDFRFLDKIIDLSTYDNQEDMVAGKAPEYITRKKCAITMKSCTVYWSVHHTALALYRQPGVEQAFMLLLILVALGEFFSSPALALADGYTLSLVADRPKITAVFVYLEV</sequence>
<comment type="similarity">
    <text evidence="2">Belongs to the major facilitator superfamily. MFSD6 family.</text>
</comment>
<evidence type="ECO:0000313" key="8">
    <source>
        <dbReference type="Proteomes" id="UP000887574"/>
    </source>
</evidence>
<dbReference type="Proteomes" id="UP000887574">
    <property type="component" value="Unplaced"/>
</dbReference>
<dbReference type="WBParaSite" id="jg6057">
    <property type="protein sequence ID" value="jg6057"/>
    <property type="gene ID" value="jg6057"/>
</dbReference>
<feature type="transmembrane region" description="Helical" evidence="6">
    <location>
        <begin position="75"/>
        <end position="94"/>
    </location>
</feature>
<dbReference type="InterPro" id="IPR036259">
    <property type="entry name" value="MFS_trans_sf"/>
</dbReference>
<dbReference type="Pfam" id="PF12832">
    <property type="entry name" value="MFS_1_like"/>
    <property type="match status" value="1"/>
</dbReference>
<name>A0A915EHD5_9BILA</name>
<keyword evidence="5 6" id="KW-0472">Membrane</keyword>
<evidence type="ECO:0000256" key="3">
    <source>
        <dbReference type="ARBA" id="ARBA00022692"/>
    </source>
</evidence>
<keyword evidence="3 6" id="KW-0812">Transmembrane</keyword>
<organism evidence="8 9">
    <name type="scientific">Ditylenchus dipsaci</name>
    <dbReference type="NCBI Taxonomy" id="166011"/>
    <lineage>
        <taxon>Eukaryota</taxon>
        <taxon>Metazoa</taxon>
        <taxon>Ecdysozoa</taxon>
        <taxon>Nematoda</taxon>
        <taxon>Chromadorea</taxon>
        <taxon>Rhabditida</taxon>
        <taxon>Tylenchina</taxon>
        <taxon>Tylenchomorpha</taxon>
        <taxon>Sphaerularioidea</taxon>
        <taxon>Anguinidae</taxon>
        <taxon>Anguininae</taxon>
        <taxon>Ditylenchus</taxon>
    </lineage>
</organism>
<evidence type="ECO:0000256" key="5">
    <source>
        <dbReference type="ARBA" id="ARBA00023136"/>
    </source>
</evidence>
<keyword evidence="8" id="KW-1185">Reference proteome</keyword>
<accession>A0A915EHD5</accession>